<dbReference type="SUPFAM" id="SSF54001">
    <property type="entry name" value="Cysteine proteinases"/>
    <property type="match status" value="1"/>
</dbReference>
<evidence type="ECO:0000256" key="1">
    <source>
        <dbReference type="SAM" id="MobiDB-lite"/>
    </source>
</evidence>
<dbReference type="eggNOG" id="KOG0909">
    <property type="taxonomic scope" value="Eukaryota"/>
</dbReference>
<dbReference type="KEGG" id="pbn:PADG_12532"/>
<feature type="compositionally biased region" description="Polar residues" evidence="1">
    <location>
        <begin position="92"/>
        <end position="106"/>
    </location>
</feature>
<dbReference type="InParanoid" id="A0A0A0HVD8"/>
<name>A0A0A0HVD8_PARBD</name>
<sequence length="219" mass="25030">MAYCIAFSIDGATDVTRRYVRNPAKHGISRTRAPEEVLLWVIHEIRRMRRDNLSKAERRRLMKEDEREERELRGYMAQAIATEINNLFPNEQLNTNTSINGNSASSDETKIPVASRNGTVEWSNINTTNHDDERPRLLTNPPSLSLLKQPFEFTDTPPTQYLKEDNGVLFTSSFSSSKVMGVLYINPDALRLSCAYRFITARCIDTSTTTPHLTFIFPN</sequence>
<gene>
    <name evidence="2" type="ORF">PADG_12532</name>
</gene>
<keyword evidence="3" id="KW-1185">Reference proteome</keyword>
<dbReference type="InterPro" id="IPR038765">
    <property type="entry name" value="Papain-like_cys_pep_sf"/>
</dbReference>
<dbReference type="VEuPathDB" id="FungiDB:PADG_12532"/>
<dbReference type="AlphaFoldDB" id="A0A0A0HVD8"/>
<dbReference type="RefSeq" id="XP_010764037.1">
    <property type="nucleotide sequence ID" value="XM_010765735.1"/>
</dbReference>
<accession>A0A0A0HVD8</accession>
<organism evidence="2 3">
    <name type="scientific">Paracoccidioides brasiliensis (strain Pb18)</name>
    <dbReference type="NCBI Taxonomy" id="502780"/>
    <lineage>
        <taxon>Eukaryota</taxon>
        <taxon>Fungi</taxon>
        <taxon>Dikarya</taxon>
        <taxon>Ascomycota</taxon>
        <taxon>Pezizomycotina</taxon>
        <taxon>Eurotiomycetes</taxon>
        <taxon>Eurotiomycetidae</taxon>
        <taxon>Onygenales</taxon>
        <taxon>Ajellomycetaceae</taxon>
        <taxon>Paracoccidioides</taxon>
    </lineage>
</organism>
<evidence type="ECO:0000313" key="3">
    <source>
        <dbReference type="Proteomes" id="UP000001628"/>
    </source>
</evidence>
<dbReference type="Gene3D" id="3.10.620.30">
    <property type="match status" value="1"/>
</dbReference>
<evidence type="ECO:0000313" key="2">
    <source>
        <dbReference type="EMBL" id="KGM91395.1"/>
    </source>
</evidence>
<proteinExistence type="predicted"/>
<dbReference type="GeneID" id="22588429"/>
<dbReference type="Proteomes" id="UP000001628">
    <property type="component" value="Unassembled WGS sequence"/>
</dbReference>
<feature type="region of interest" description="Disordered" evidence="1">
    <location>
        <begin position="92"/>
        <end position="118"/>
    </location>
</feature>
<protein>
    <submittedName>
        <fullName evidence="2">Uncharacterized protein</fullName>
    </submittedName>
</protein>
<dbReference type="HOGENOM" id="CLU_1261873_0_0_1"/>
<dbReference type="EMBL" id="KN276005">
    <property type="protein sequence ID" value="KGM91395.1"/>
    <property type="molecule type" value="Genomic_DNA"/>
</dbReference>
<reference evidence="2 3" key="1">
    <citation type="journal article" date="2011" name="PLoS Genet.">
        <title>Comparative genomic analysis of human fungal pathogens causing paracoccidioidomycosis.</title>
        <authorList>
            <person name="Desjardins C.A."/>
            <person name="Champion M.D."/>
            <person name="Holder J.W."/>
            <person name="Muszewska A."/>
            <person name="Goldberg J."/>
            <person name="Bailao A.M."/>
            <person name="Brigido M.M."/>
            <person name="Ferreira M.E."/>
            <person name="Garcia A.M."/>
            <person name="Grynberg M."/>
            <person name="Gujja S."/>
            <person name="Heiman D.I."/>
            <person name="Henn M.R."/>
            <person name="Kodira C.D."/>
            <person name="Leon-Narvaez H."/>
            <person name="Longo L.V."/>
            <person name="Ma L.J."/>
            <person name="Malavazi I."/>
            <person name="Matsuo A.L."/>
            <person name="Morais F.V."/>
            <person name="Pereira M."/>
            <person name="Rodriguez-Brito S."/>
            <person name="Sakthikumar S."/>
            <person name="Salem-Izacc S.M."/>
            <person name="Sykes S.M."/>
            <person name="Teixeira M.M."/>
            <person name="Vallejo M.C."/>
            <person name="Walter M.E."/>
            <person name="Yandava C."/>
            <person name="Young S."/>
            <person name="Zeng Q."/>
            <person name="Zucker J."/>
            <person name="Felipe M.S."/>
            <person name="Goldman G.H."/>
            <person name="Haas B.J."/>
            <person name="McEwen J.G."/>
            <person name="Nino-Vega G."/>
            <person name="Puccia R."/>
            <person name="San-Blas G."/>
            <person name="Soares C.M."/>
            <person name="Birren B.W."/>
            <person name="Cuomo C.A."/>
        </authorList>
    </citation>
    <scope>NUCLEOTIDE SEQUENCE [LARGE SCALE GENOMIC DNA]</scope>
    <source>
        <strain evidence="2 3">Pb18</strain>
    </source>
</reference>
<dbReference type="STRING" id="502780.A0A0A0HVD8"/>